<evidence type="ECO:0000256" key="3">
    <source>
        <dbReference type="SAM" id="Phobius"/>
    </source>
</evidence>
<protein>
    <recommendedName>
        <fullName evidence="4">YhaN AAA domain-containing protein</fullName>
    </recommendedName>
</protein>
<keyword evidence="3" id="KW-1133">Transmembrane helix</keyword>
<dbReference type="PANTHER" id="PTHR41259">
    <property type="entry name" value="DOUBLE-STRAND BREAK REPAIR RAD50 ATPASE, PUTATIVE-RELATED"/>
    <property type="match status" value="1"/>
</dbReference>
<proteinExistence type="predicted"/>
<accession>A0AAN1XRS9</accession>
<keyword evidence="3" id="KW-0472">Membrane</keyword>
<dbReference type="InterPro" id="IPR038734">
    <property type="entry name" value="YhaN_AAA"/>
</dbReference>
<keyword evidence="3" id="KW-0812">Transmembrane</keyword>
<feature type="region of interest" description="Disordered" evidence="2">
    <location>
        <begin position="513"/>
        <end position="534"/>
    </location>
</feature>
<dbReference type="EMBL" id="AP025523">
    <property type="protein sequence ID" value="BDE04788.1"/>
    <property type="molecule type" value="Genomic_DNA"/>
</dbReference>
<feature type="coiled-coil region" evidence="1">
    <location>
        <begin position="208"/>
        <end position="242"/>
    </location>
</feature>
<dbReference type="InterPro" id="IPR027417">
    <property type="entry name" value="P-loop_NTPase"/>
</dbReference>
<evidence type="ECO:0000256" key="2">
    <source>
        <dbReference type="SAM" id="MobiDB-lite"/>
    </source>
</evidence>
<dbReference type="Proteomes" id="UP001317532">
    <property type="component" value="Chromosome"/>
</dbReference>
<reference evidence="5 6" key="1">
    <citation type="journal article" date="2022" name="ISME Commun">
        <title>Vulcanimicrobium alpinus gen. nov. sp. nov., the first cultivated representative of the candidate phylum 'Eremiobacterota', is a metabolically versatile aerobic anoxygenic phototroph.</title>
        <authorList>
            <person name="Yabe S."/>
            <person name="Muto K."/>
            <person name="Abe K."/>
            <person name="Yokota A."/>
            <person name="Staudigel H."/>
            <person name="Tebo B.M."/>
        </authorList>
    </citation>
    <scope>NUCLEOTIDE SEQUENCE [LARGE SCALE GENOMIC DNA]</scope>
    <source>
        <strain evidence="5 6">WC8-2</strain>
    </source>
</reference>
<organism evidence="5 6">
    <name type="scientific">Vulcanimicrobium alpinum</name>
    <dbReference type="NCBI Taxonomy" id="3016050"/>
    <lineage>
        <taxon>Bacteria</taxon>
        <taxon>Bacillati</taxon>
        <taxon>Vulcanimicrobiota</taxon>
        <taxon>Vulcanimicrobiia</taxon>
        <taxon>Vulcanimicrobiales</taxon>
        <taxon>Vulcanimicrobiaceae</taxon>
        <taxon>Vulcanimicrobium</taxon>
    </lineage>
</organism>
<dbReference type="PANTHER" id="PTHR41259:SF1">
    <property type="entry name" value="DOUBLE-STRAND BREAK REPAIR RAD50 ATPASE, PUTATIVE-RELATED"/>
    <property type="match status" value="1"/>
</dbReference>
<dbReference type="Gene3D" id="3.40.50.300">
    <property type="entry name" value="P-loop containing nucleotide triphosphate hydrolases"/>
    <property type="match status" value="2"/>
</dbReference>
<feature type="transmembrane region" description="Helical" evidence="3">
    <location>
        <begin position="398"/>
        <end position="418"/>
    </location>
</feature>
<dbReference type="KEGG" id="vab:WPS_00640"/>
<feature type="compositionally biased region" description="Basic residues" evidence="2">
    <location>
        <begin position="525"/>
        <end position="534"/>
    </location>
</feature>
<name>A0AAN1XRS9_UNVUL</name>
<evidence type="ECO:0000313" key="6">
    <source>
        <dbReference type="Proteomes" id="UP001317532"/>
    </source>
</evidence>
<feature type="domain" description="YhaN AAA" evidence="4">
    <location>
        <begin position="1"/>
        <end position="59"/>
    </location>
</feature>
<dbReference type="SUPFAM" id="SSF52540">
    <property type="entry name" value="P-loop containing nucleoside triphosphate hydrolases"/>
    <property type="match status" value="1"/>
</dbReference>
<evidence type="ECO:0000313" key="5">
    <source>
        <dbReference type="EMBL" id="BDE04788.1"/>
    </source>
</evidence>
<keyword evidence="6" id="KW-1185">Reference proteome</keyword>
<feature type="coiled-coil region" evidence="1">
    <location>
        <begin position="585"/>
        <end position="643"/>
    </location>
</feature>
<dbReference type="RefSeq" id="WP_317995877.1">
    <property type="nucleotide sequence ID" value="NZ_AP025523.1"/>
</dbReference>
<keyword evidence="1" id="KW-0175">Coiled coil</keyword>
<dbReference type="Pfam" id="PF13514">
    <property type="entry name" value="AAA_27"/>
    <property type="match status" value="1"/>
</dbReference>
<evidence type="ECO:0000259" key="4">
    <source>
        <dbReference type="Pfam" id="PF13514"/>
    </source>
</evidence>
<sequence>MKLLALRIDGFGRLAGHEVTFAPGLNVVSGPNEAGKSTLAAAIIASLYGLQRGEKERWRPWRGEPFAAVLRYETADGARWEVHRAFDRDTKGVRIYDADGNDAAARVGSGRSLVPGDAHLRIPLEVFMQTACVRQRAIALDGDAAGAVSTALAQALDGGPKEDAAIGAIARLDLAVRKHVGTQRAHKNAPLRALRDEEERRRGEAADARAALESLAELRDRIAAARAERDDALAAAAQCERDVRALRAAHLRARSAALREHHDELAGLQQARAAYDDVADFDVERLHALDDAYYSWRSAESVAEAAERDLIAERPQPGELEELEARRADAGTFDDDAFEALRLTGIQADAARAKAAAAASDAAAARRAGDGGGPAAGAVVAAALAAFAVDVGVAIAHWWVWTAVIAAFVAVLGFAAVANARSRARRRRSADALQRLADDALAEEARTAAALARVLEPLRITRVDELARRRVRYLLLAGRETARRKAEVRAATARSAADGEAARFDAIAGALAPDGGGTRDERREHATRRAARRRKRDGLDASLAMLAVRRDDILQGDDEFALQAEYEALVASGVDPAPRDDQLAMRRLERQRTEAEALAHEADLRVHALMGQLQHAERAVRDVAELDEELAAVQARIAELEAFRRAVELARATIETRKDEAHRLFARRLEQYSAEAVGAITGARYGEIRLDPATLAIRVRVPETGAIEDLAHLSAGTTDQIALVVRLATARMFAEGLETPPLLLDDPFAFWDAERIARCLPLLVHAAHDAQIVLFTASDELAREAERAGAHRVDLAARALAAPSG</sequence>
<evidence type="ECO:0000256" key="1">
    <source>
        <dbReference type="SAM" id="Coils"/>
    </source>
</evidence>
<dbReference type="AlphaFoldDB" id="A0AAN1XRS9"/>
<gene>
    <name evidence="5" type="ORF">WPS_00640</name>
</gene>